<proteinExistence type="predicted"/>
<gene>
    <name evidence="1" type="ORF">M9Y10_001101</name>
</gene>
<keyword evidence="2" id="KW-1185">Reference proteome</keyword>
<protein>
    <recommendedName>
        <fullName evidence="3">IQ calmodulin-binding motif family protein</fullName>
    </recommendedName>
</protein>
<organism evidence="1 2">
    <name type="scientific">Tritrichomonas musculus</name>
    <dbReference type="NCBI Taxonomy" id="1915356"/>
    <lineage>
        <taxon>Eukaryota</taxon>
        <taxon>Metamonada</taxon>
        <taxon>Parabasalia</taxon>
        <taxon>Tritrichomonadida</taxon>
        <taxon>Tritrichomonadidae</taxon>
        <taxon>Tritrichomonas</taxon>
    </lineage>
</organism>
<reference evidence="1 2" key="1">
    <citation type="submission" date="2024-04" db="EMBL/GenBank/DDBJ databases">
        <title>Tritrichomonas musculus Genome.</title>
        <authorList>
            <person name="Alves-Ferreira E."/>
            <person name="Grigg M."/>
            <person name="Lorenzi H."/>
            <person name="Galac M."/>
        </authorList>
    </citation>
    <scope>NUCLEOTIDE SEQUENCE [LARGE SCALE GENOMIC DNA]</scope>
    <source>
        <strain evidence="1 2">EAF2021</strain>
    </source>
</reference>
<dbReference type="Proteomes" id="UP001470230">
    <property type="component" value="Unassembled WGS sequence"/>
</dbReference>
<evidence type="ECO:0008006" key="3">
    <source>
        <dbReference type="Google" id="ProtNLM"/>
    </source>
</evidence>
<name>A0ABR2L622_9EUKA</name>
<evidence type="ECO:0000313" key="2">
    <source>
        <dbReference type="Proteomes" id="UP001470230"/>
    </source>
</evidence>
<comment type="caution">
    <text evidence="1">The sequence shown here is derived from an EMBL/GenBank/DDBJ whole genome shotgun (WGS) entry which is preliminary data.</text>
</comment>
<evidence type="ECO:0000313" key="1">
    <source>
        <dbReference type="EMBL" id="KAK8898809.1"/>
    </source>
</evidence>
<accession>A0ABR2L622</accession>
<sequence>MRKDEEDNSAYLPHYSVRQPKAVKIARSRPKKIDNLVDFEKDLFDLTLSKFAPTEPAQNIKRNPVRRVHVFEHHGEQNGRIPNVTHAIKNLEDCDRIRTRHLNVNADVHAELRASEHRLQLVRRGVSLSKVLMNDSSKKYQAYEPGKRFDGVNDVMRKMPTKYSGIPPSRRIQFVQSTSSTPPERVDLVSKINIAEPQKAKLKKIRHITAEVELQRHNEMIQHLNHANERRLRSTKQFFDDIADYGYEVAQRRAKRAAQRSRLRVMCKADWWEDFMKEVSKNPKAPSTEEYIDEETEENNNTEMKITRAEEKFIERLARHPNFTMSEFIDIVYEMDKRQSKMKVKDRCRQWLNWINERCKIIDKTTLKIMLEEKKNLMIVAKS</sequence>
<dbReference type="EMBL" id="JAPFFF010000001">
    <property type="protein sequence ID" value="KAK8898809.1"/>
    <property type="molecule type" value="Genomic_DNA"/>
</dbReference>